<feature type="transmembrane region" description="Helical" evidence="1">
    <location>
        <begin position="195"/>
        <end position="212"/>
    </location>
</feature>
<keyword evidence="1" id="KW-0472">Membrane</keyword>
<dbReference type="AlphaFoldDB" id="A0A518CRY7"/>
<proteinExistence type="predicted"/>
<dbReference type="PIRSF" id="PIRSF020606">
    <property type="entry name" value="UCP020606"/>
    <property type="match status" value="1"/>
</dbReference>
<accession>A0A518CRY7</accession>
<dbReference type="OrthoDB" id="9786473at2"/>
<evidence type="ECO:0000313" key="2">
    <source>
        <dbReference type="EMBL" id="QDU81978.1"/>
    </source>
</evidence>
<evidence type="ECO:0000313" key="3">
    <source>
        <dbReference type="Proteomes" id="UP000317178"/>
    </source>
</evidence>
<sequence length="222" mass="25703">MEVQHSKVKSSRWTRRCRWATVVLFFLMWIVLSFDVPFPEFYVLQHIPTVGAWIVIFILMRYRLLKEVDLYAIIAFLVLHLIGARYIYSCVPYDEWTESLFGVSLSETFHWERNHYDRLVHLLYGTLFSLPAWHLLDRYLTKSNGILILLTVQAILATSALYELAEWSLTMVAAPEAAESYNGQQGDIWDAHQDMALALLGSLISCFVLLLISRHTKASQSD</sequence>
<gene>
    <name evidence="2" type="primary">yjdF</name>
    <name evidence="2" type="ORF">Pla110_37300</name>
</gene>
<dbReference type="Pfam" id="PF09997">
    <property type="entry name" value="DUF2238"/>
    <property type="match status" value="1"/>
</dbReference>
<organism evidence="2 3">
    <name type="scientific">Polystyrenella longa</name>
    <dbReference type="NCBI Taxonomy" id="2528007"/>
    <lineage>
        <taxon>Bacteria</taxon>
        <taxon>Pseudomonadati</taxon>
        <taxon>Planctomycetota</taxon>
        <taxon>Planctomycetia</taxon>
        <taxon>Planctomycetales</taxon>
        <taxon>Planctomycetaceae</taxon>
        <taxon>Polystyrenella</taxon>
    </lineage>
</organism>
<keyword evidence="1" id="KW-0812">Transmembrane</keyword>
<dbReference type="InterPro" id="IPR014509">
    <property type="entry name" value="YjdF-like"/>
</dbReference>
<keyword evidence="3" id="KW-1185">Reference proteome</keyword>
<dbReference type="RefSeq" id="WP_144997773.1">
    <property type="nucleotide sequence ID" value="NZ_CP036281.1"/>
</dbReference>
<feature type="transmembrane region" description="Helical" evidence="1">
    <location>
        <begin position="42"/>
        <end position="62"/>
    </location>
</feature>
<dbReference type="KEGG" id="plon:Pla110_37300"/>
<feature type="transmembrane region" description="Helical" evidence="1">
    <location>
        <begin position="17"/>
        <end position="36"/>
    </location>
</feature>
<keyword evidence="1" id="KW-1133">Transmembrane helix</keyword>
<evidence type="ECO:0000256" key="1">
    <source>
        <dbReference type="SAM" id="Phobius"/>
    </source>
</evidence>
<dbReference type="InterPro" id="IPR058534">
    <property type="entry name" value="YjdF"/>
</dbReference>
<dbReference type="Proteomes" id="UP000317178">
    <property type="component" value="Chromosome"/>
</dbReference>
<feature type="transmembrane region" description="Helical" evidence="1">
    <location>
        <begin position="69"/>
        <end position="88"/>
    </location>
</feature>
<name>A0A518CRY7_9PLAN</name>
<feature type="transmembrane region" description="Helical" evidence="1">
    <location>
        <begin position="143"/>
        <end position="162"/>
    </location>
</feature>
<reference evidence="2 3" key="1">
    <citation type="submission" date="2019-02" db="EMBL/GenBank/DDBJ databases">
        <title>Deep-cultivation of Planctomycetes and their phenomic and genomic characterization uncovers novel biology.</title>
        <authorList>
            <person name="Wiegand S."/>
            <person name="Jogler M."/>
            <person name="Boedeker C."/>
            <person name="Pinto D."/>
            <person name="Vollmers J."/>
            <person name="Rivas-Marin E."/>
            <person name="Kohn T."/>
            <person name="Peeters S.H."/>
            <person name="Heuer A."/>
            <person name="Rast P."/>
            <person name="Oberbeckmann S."/>
            <person name="Bunk B."/>
            <person name="Jeske O."/>
            <person name="Meyerdierks A."/>
            <person name="Storesund J.E."/>
            <person name="Kallscheuer N."/>
            <person name="Luecker S."/>
            <person name="Lage O.M."/>
            <person name="Pohl T."/>
            <person name="Merkel B.J."/>
            <person name="Hornburger P."/>
            <person name="Mueller R.-W."/>
            <person name="Bruemmer F."/>
            <person name="Labrenz M."/>
            <person name="Spormann A.M."/>
            <person name="Op den Camp H."/>
            <person name="Overmann J."/>
            <person name="Amann R."/>
            <person name="Jetten M.S.M."/>
            <person name="Mascher T."/>
            <person name="Medema M.H."/>
            <person name="Devos D.P."/>
            <person name="Kaster A.-K."/>
            <person name="Ovreas L."/>
            <person name="Rohde M."/>
            <person name="Galperin M.Y."/>
            <person name="Jogler C."/>
        </authorList>
    </citation>
    <scope>NUCLEOTIDE SEQUENCE [LARGE SCALE GENOMIC DNA]</scope>
    <source>
        <strain evidence="2 3">Pla110</strain>
    </source>
</reference>
<protein>
    <submittedName>
        <fullName evidence="2">Inner membrane protein YjdF</fullName>
    </submittedName>
</protein>
<feature type="transmembrane region" description="Helical" evidence="1">
    <location>
        <begin position="119"/>
        <end position="136"/>
    </location>
</feature>
<dbReference type="EMBL" id="CP036281">
    <property type="protein sequence ID" value="QDU81978.1"/>
    <property type="molecule type" value="Genomic_DNA"/>
</dbReference>